<dbReference type="OrthoDB" id="5837158at2759"/>
<organism evidence="3 4">
    <name type="scientific">Caenorhabditis auriculariae</name>
    <dbReference type="NCBI Taxonomy" id="2777116"/>
    <lineage>
        <taxon>Eukaryota</taxon>
        <taxon>Metazoa</taxon>
        <taxon>Ecdysozoa</taxon>
        <taxon>Nematoda</taxon>
        <taxon>Chromadorea</taxon>
        <taxon>Rhabditida</taxon>
        <taxon>Rhabditina</taxon>
        <taxon>Rhabditomorpha</taxon>
        <taxon>Rhabditoidea</taxon>
        <taxon>Rhabditidae</taxon>
        <taxon>Peloderinae</taxon>
        <taxon>Caenorhabditis</taxon>
    </lineage>
</organism>
<reference evidence="3" key="1">
    <citation type="submission" date="2020-10" db="EMBL/GenBank/DDBJ databases">
        <authorList>
            <person name="Kikuchi T."/>
        </authorList>
    </citation>
    <scope>NUCLEOTIDE SEQUENCE</scope>
    <source>
        <strain evidence="3">NKZ352</strain>
    </source>
</reference>
<dbReference type="Proteomes" id="UP000835052">
    <property type="component" value="Unassembled WGS sequence"/>
</dbReference>
<feature type="region of interest" description="Disordered" evidence="1">
    <location>
        <begin position="1"/>
        <end position="26"/>
    </location>
</feature>
<dbReference type="EMBL" id="CAJGYM010000025">
    <property type="protein sequence ID" value="CAD6192029.1"/>
    <property type="molecule type" value="Genomic_DNA"/>
</dbReference>
<keyword evidence="2" id="KW-1133">Transmembrane helix</keyword>
<comment type="caution">
    <text evidence="3">The sequence shown here is derived from an EMBL/GenBank/DDBJ whole genome shotgun (WGS) entry which is preliminary data.</text>
</comment>
<accession>A0A8S1H7V6</accession>
<keyword evidence="2" id="KW-0812">Transmembrane</keyword>
<keyword evidence="2" id="KW-0472">Membrane</keyword>
<evidence type="ECO:0000313" key="4">
    <source>
        <dbReference type="Proteomes" id="UP000835052"/>
    </source>
</evidence>
<sequence>MVAASLLHSEESDDDVPDLDLPGSTRRRQFFNKSSSSARSVQDLLSERRRPNCVKMAAFLALAVAICLVYTVYKTYGELDLLRRQLREAQAEASGWKKLEQEVRRVTMQFDLVREAANETTRPVTDYVYDRLANLSAAVDVAVHDLRKTTGAVDDVMHRMSRVESKCLAVCQDAGGEASRSSREQPRRRQAEKKTSRVAVGDDVVFKRNEP</sequence>
<name>A0A8S1H7V6_9PELO</name>
<evidence type="ECO:0000256" key="1">
    <source>
        <dbReference type="SAM" id="MobiDB-lite"/>
    </source>
</evidence>
<dbReference type="AlphaFoldDB" id="A0A8S1H7V6"/>
<evidence type="ECO:0000256" key="2">
    <source>
        <dbReference type="SAM" id="Phobius"/>
    </source>
</evidence>
<feature type="region of interest" description="Disordered" evidence="1">
    <location>
        <begin position="174"/>
        <end position="211"/>
    </location>
</feature>
<keyword evidence="4" id="KW-1185">Reference proteome</keyword>
<protein>
    <submittedName>
        <fullName evidence="3">Uncharacterized protein</fullName>
    </submittedName>
</protein>
<gene>
    <name evidence="3" type="ORF">CAUJ_LOCUS7948</name>
</gene>
<feature type="transmembrane region" description="Helical" evidence="2">
    <location>
        <begin position="53"/>
        <end position="73"/>
    </location>
</feature>
<proteinExistence type="predicted"/>
<feature type="compositionally biased region" description="Basic and acidic residues" evidence="1">
    <location>
        <begin position="180"/>
        <end position="195"/>
    </location>
</feature>
<evidence type="ECO:0000313" key="3">
    <source>
        <dbReference type="EMBL" id="CAD6192029.1"/>
    </source>
</evidence>